<reference evidence="1" key="1">
    <citation type="journal article" date="2019" name="bioRxiv">
        <title>The Genome of the Zebra Mussel, Dreissena polymorpha: A Resource for Invasive Species Research.</title>
        <authorList>
            <person name="McCartney M.A."/>
            <person name="Auch B."/>
            <person name="Kono T."/>
            <person name="Mallez S."/>
            <person name="Zhang Y."/>
            <person name="Obille A."/>
            <person name="Becker A."/>
            <person name="Abrahante J.E."/>
            <person name="Garbe J."/>
            <person name="Badalamenti J.P."/>
            <person name="Herman A."/>
            <person name="Mangelson H."/>
            <person name="Liachko I."/>
            <person name="Sullivan S."/>
            <person name="Sone E.D."/>
            <person name="Koren S."/>
            <person name="Silverstein K.A.T."/>
            <person name="Beckman K.B."/>
            <person name="Gohl D.M."/>
        </authorList>
    </citation>
    <scope>NUCLEOTIDE SEQUENCE</scope>
    <source>
        <strain evidence="1">Duluth1</strain>
        <tissue evidence="1">Whole animal</tissue>
    </source>
</reference>
<keyword evidence="2" id="KW-1185">Reference proteome</keyword>
<dbReference type="Proteomes" id="UP000828390">
    <property type="component" value="Unassembled WGS sequence"/>
</dbReference>
<protein>
    <submittedName>
        <fullName evidence="1">Uncharacterized protein</fullName>
    </submittedName>
</protein>
<evidence type="ECO:0000313" key="1">
    <source>
        <dbReference type="EMBL" id="KAH3820207.1"/>
    </source>
</evidence>
<proteinExistence type="predicted"/>
<dbReference type="EMBL" id="JAIWYP010000005">
    <property type="protein sequence ID" value="KAH3820207.1"/>
    <property type="molecule type" value="Genomic_DNA"/>
</dbReference>
<evidence type="ECO:0000313" key="2">
    <source>
        <dbReference type="Proteomes" id="UP000828390"/>
    </source>
</evidence>
<comment type="caution">
    <text evidence="1">The sequence shown here is derived from an EMBL/GenBank/DDBJ whole genome shotgun (WGS) entry which is preliminary data.</text>
</comment>
<reference evidence="1" key="2">
    <citation type="submission" date="2020-11" db="EMBL/GenBank/DDBJ databases">
        <authorList>
            <person name="McCartney M.A."/>
            <person name="Auch B."/>
            <person name="Kono T."/>
            <person name="Mallez S."/>
            <person name="Becker A."/>
            <person name="Gohl D.M."/>
            <person name="Silverstein K.A.T."/>
            <person name="Koren S."/>
            <person name="Bechman K.B."/>
            <person name="Herman A."/>
            <person name="Abrahante J.E."/>
            <person name="Garbe J."/>
        </authorList>
    </citation>
    <scope>NUCLEOTIDE SEQUENCE</scope>
    <source>
        <strain evidence="1">Duluth1</strain>
        <tissue evidence="1">Whole animal</tissue>
    </source>
</reference>
<organism evidence="1 2">
    <name type="scientific">Dreissena polymorpha</name>
    <name type="common">Zebra mussel</name>
    <name type="synonym">Mytilus polymorpha</name>
    <dbReference type="NCBI Taxonomy" id="45954"/>
    <lineage>
        <taxon>Eukaryota</taxon>
        <taxon>Metazoa</taxon>
        <taxon>Spiralia</taxon>
        <taxon>Lophotrochozoa</taxon>
        <taxon>Mollusca</taxon>
        <taxon>Bivalvia</taxon>
        <taxon>Autobranchia</taxon>
        <taxon>Heteroconchia</taxon>
        <taxon>Euheterodonta</taxon>
        <taxon>Imparidentia</taxon>
        <taxon>Neoheterodontei</taxon>
        <taxon>Myida</taxon>
        <taxon>Dreissenoidea</taxon>
        <taxon>Dreissenidae</taxon>
        <taxon>Dreissena</taxon>
    </lineage>
</organism>
<dbReference type="AlphaFoldDB" id="A0A9D4JU14"/>
<gene>
    <name evidence="1" type="ORF">DPMN_121951</name>
</gene>
<accession>A0A9D4JU14</accession>
<name>A0A9D4JU14_DREPO</name>
<sequence>MKGDLAVPLFRDFKNYNKAVVGCKLQTVLPGLQSAYYDKSAMVEDYRGLTGRGVTPSSKPEIFKDRSSVRTRDAHMTLGDGLRKSASRYNSFKTIDRIIHKDCQSYRKTSMYRHNGHSLQRF</sequence>